<reference evidence="1" key="1">
    <citation type="submission" date="2021-01" db="EMBL/GenBank/DDBJ databases">
        <authorList>
            <consortium name="Genoscope - CEA"/>
            <person name="William W."/>
        </authorList>
    </citation>
    <scope>NUCLEOTIDE SEQUENCE</scope>
</reference>
<keyword evidence="2" id="KW-1185">Reference proteome</keyword>
<gene>
    <name evidence="1" type="ORF">PSON_ATCC_30995.1.T2460010</name>
</gene>
<evidence type="ECO:0000313" key="2">
    <source>
        <dbReference type="Proteomes" id="UP000692954"/>
    </source>
</evidence>
<comment type="caution">
    <text evidence="1">The sequence shown here is derived from an EMBL/GenBank/DDBJ whole genome shotgun (WGS) entry which is preliminary data.</text>
</comment>
<dbReference type="Proteomes" id="UP000692954">
    <property type="component" value="Unassembled WGS sequence"/>
</dbReference>
<proteinExistence type="predicted"/>
<name>A0A8S1RTM2_9CILI</name>
<evidence type="ECO:0000313" key="1">
    <source>
        <dbReference type="EMBL" id="CAD8129834.1"/>
    </source>
</evidence>
<organism evidence="1 2">
    <name type="scientific">Paramecium sonneborni</name>
    <dbReference type="NCBI Taxonomy" id="65129"/>
    <lineage>
        <taxon>Eukaryota</taxon>
        <taxon>Sar</taxon>
        <taxon>Alveolata</taxon>
        <taxon>Ciliophora</taxon>
        <taxon>Intramacronucleata</taxon>
        <taxon>Oligohymenophorea</taxon>
        <taxon>Peniculida</taxon>
        <taxon>Parameciidae</taxon>
        <taxon>Paramecium</taxon>
    </lineage>
</organism>
<dbReference type="EMBL" id="CAJJDN010000246">
    <property type="protein sequence ID" value="CAD8129834.1"/>
    <property type="molecule type" value="Genomic_DNA"/>
</dbReference>
<accession>A0A8S1RTM2</accession>
<dbReference type="AlphaFoldDB" id="A0A8S1RTM2"/>
<sequence length="355" mass="42575">MNKVRRYWNPITKIDQTIKFNFNDFVTIILHNIFNNMNFKCNQLKSVKDYKVSWSTYESEYLYTQVKIHKKTQKITFNHSINKLKLLVILKMLKLETIMLLQLNIIITRRSNIFYQNVCKKFQNELKIPFSYELLITAMKRTCSSVGRIQSFVKKIKTFENFYKQMDSWMMIYQSIMNIQKMIYWIYFLMIQKNAGNSQFKNDENFSKIFNIFLKQTFENGEQHFIPEKDLKLELLTISQNDQNVRQSPYFKDFVQDKETEIFVKTLLVSFDGLIATLAHQSSLQCQSPYPHIQFYNKNLKVRDSVSVIFQTILQNKVLKQAFKDGYQSNKLTNFCSEDIKYRLTKFMLFHCKMA</sequence>
<protein>
    <submittedName>
        <fullName evidence="1">Uncharacterized protein</fullName>
    </submittedName>
</protein>